<dbReference type="PANTHER" id="PTHR37531">
    <property type="entry name" value="HEME EXPORTER PROTEIN D"/>
    <property type="match status" value="1"/>
</dbReference>
<evidence type="ECO:0000256" key="4">
    <source>
        <dbReference type="ARBA" id="ARBA00016461"/>
    </source>
</evidence>
<reference evidence="13 14" key="1">
    <citation type="submission" date="2006-02" db="EMBL/GenBank/DDBJ databases">
        <authorList>
            <person name="Pinhassi J."/>
            <person name="Pedros-Alio C."/>
            <person name="Ferriera S."/>
            <person name="Johnson J."/>
            <person name="Kravitz S."/>
            <person name="Halpern A."/>
            <person name="Remington K."/>
            <person name="Beeson K."/>
            <person name="Tran B."/>
            <person name="Rogers Y.-H."/>
            <person name="Friedman R."/>
            <person name="Venter J.C."/>
        </authorList>
    </citation>
    <scope>NUCLEOTIDE SEQUENCE [LARGE SCALE GENOMIC DNA]</scope>
    <source>
        <strain evidence="13 14">MED297</strain>
    </source>
</reference>
<keyword evidence="14" id="KW-1185">Reference proteome</keyword>
<dbReference type="NCBIfam" id="TIGR03141">
    <property type="entry name" value="cytochro_ccmD"/>
    <property type="match status" value="1"/>
</dbReference>
<evidence type="ECO:0000313" key="13">
    <source>
        <dbReference type="EMBL" id="EAR08499.1"/>
    </source>
</evidence>
<gene>
    <name evidence="13" type="ORF">MED297_17942</name>
</gene>
<dbReference type="GO" id="GO:1903607">
    <property type="term" value="P:cytochrome c biosynthetic process"/>
    <property type="evidence" value="ECO:0007669"/>
    <property type="project" value="TreeGrafter"/>
</dbReference>
<evidence type="ECO:0000256" key="10">
    <source>
        <dbReference type="ARBA" id="ARBA00022989"/>
    </source>
</evidence>
<dbReference type="AlphaFoldDB" id="A4BHF1"/>
<evidence type="ECO:0000256" key="9">
    <source>
        <dbReference type="ARBA" id="ARBA00022748"/>
    </source>
</evidence>
<comment type="similarity">
    <text evidence="3 12">Belongs to the CcmD/CycX/HelD family.</text>
</comment>
<dbReference type="STRING" id="314283.MED297_17942"/>
<evidence type="ECO:0000313" key="14">
    <source>
        <dbReference type="Proteomes" id="UP000005953"/>
    </source>
</evidence>
<dbReference type="InterPro" id="IPR007078">
    <property type="entry name" value="Haem_export_protD_CcmD"/>
</dbReference>
<keyword evidence="9 12" id="KW-0201">Cytochrome c-type biogenesis</keyword>
<keyword evidence="8 12" id="KW-0812">Transmembrane</keyword>
<name>A4BHF1_9GAMM</name>
<evidence type="ECO:0000256" key="7">
    <source>
        <dbReference type="ARBA" id="ARBA00022519"/>
    </source>
</evidence>
<dbReference type="Proteomes" id="UP000005953">
    <property type="component" value="Unassembled WGS sequence"/>
</dbReference>
<dbReference type="RefSeq" id="WP_008044042.1">
    <property type="nucleotide sequence ID" value="NZ_CH724150.1"/>
</dbReference>
<keyword evidence="5 12" id="KW-0813">Transport</keyword>
<evidence type="ECO:0000256" key="8">
    <source>
        <dbReference type="ARBA" id="ARBA00022692"/>
    </source>
</evidence>
<feature type="transmembrane region" description="Helical" evidence="12">
    <location>
        <begin position="17"/>
        <end position="35"/>
    </location>
</feature>
<dbReference type="InterPro" id="IPR052075">
    <property type="entry name" value="Heme_exporter_D"/>
</dbReference>
<evidence type="ECO:0000256" key="1">
    <source>
        <dbReference type="ARBA" id="ARBA00002442"/>
    </source>
</evidence>
<keyword evidence="7 12" id="KW-0997">Cell inner membrane</keyword>
<comment type="caution">
    <text evidence="13">The sequence shown here is derived from an EMBL/GenBank/DDBJ whole genome shotgun (WGS) entry which is preliminary data.</text>
</comment>
<dbReference type="PANTHER" id="PTHR37531:SF1">
    <property type="entry name" value="HEME EXPORTER PROTEIN D"/>
    <property type="match status" value="1"/>
</dbReference>
<evidence type="ECO:0000256" key="6">
    <source>
        <dbReference type="ARBA" id="ARBA00022475"/>
    </source>
</evidence>
<dbReference type="GO" id="GO:0015886">
    <property type="term" value="P:heme transport"/>
    <property type="evidence" value="ECO:0007669"/>
    <property type="project" value="InterPro"/>
</dbReference>
<sequence length="57" mass="6342">MAFATVGDFMAMGGHGLYVWSAYAIGLAVITFNVVSPGRLKKKLITEQKRRERRGEI</sequence>
<evidence type="ECO:0000256" key="12">
    <source>
        <dbReference type="RuleBase" id="RU363101"/>
    </source>
</evidence>
<evidence type="ECO:0000256" key="11">
    <source>
        <dbReference type="ARBA" id="ARBA00023136"/>
    </source>
</evidence>
<organism evidence="13 14">
    <name type="scientific">Reinekea blandensis MED297</name>
    <dbReference type="NCBI Taxonomy" id="314283"/>
    <lineage>
        <taxon>Bacteria</taxon>
        <taxon>Pseudomonadati</taxon>
        <taxon>Pseudomonadota</taxon>
        <taxon>Gammaproteobacteria</taxon>
        <taxon>Oceanospirillales</taxon>
        <taxon>Saccharospirillaceae</taxon>
        <taxon>Reinekea</taxon>
    </lineage>
</organism>
<dbReference type="GO" id="GO:0005886">
    <property type="term" value="C:plasma membrane"/>
    <property type="evidence" value="ECO:0007669"/>
    <property type="project" value="UniProtKB-SubCell"/>
</dbReference>
<comment type="function">
    <text evidence="1 12">Required for the export of heme to the periplasm for the biogenesis of c-type cytochromes.</text>
</comment>
<dbReference type="Pfam" id="PF04995">
    <property type="entry name" value="CcmD"/>
    <property type="match status" value="1"/>
</dbReference>
<comment type="subcellular location">
    <subcellularLocation>
        <location evidence="2 12">Cell inner membrane</location>
        <topology evidence="2 12">Single-pass membrane protein</topology>
    </subcellularLocation>
</comment>
<accession>A4BHF1</accession>
<keyword evidence="11 12" id="KW-0472">Membrane</keyword>
<proteinExistence type="inferred from homology"/>
<dbReference type="GO" id="GO:0017004">
    <property type="term" value="P:cytochrome complex assembly"/>
    <property type="evidence" value="ECO:0007669"/>
    <property type="project" value="UniProtKB-KW"/>
</dbReference>
<evidence type="ECO:0000256" key="5">
    <source>
        <dbReference type="ARBA" id="ARBA00022448"/>
    </source>
</evidence>
<protein>
    <recommendedName>
        <fullName evidence="4 12">Heme exporter protein D</fullName>
    </recommendedName>
</protein>
<dbReference type="HOGENOM" id="CLU_180892_4_1_6"/>
<evidence type="ECO:0000256" key="3">
    <source>
        <dbReference type="ARBA" id="ARBA00008741"/>
    </source>
</evidence>
<keyword evidence="10 12" id="KW-1133">Transmembrane helix</keyword>
<dbReference type="EMBL" id="AAOE01000020">
    <property type="protein sequence ID" value="EAR08499.1"/>
    <property type="molecule type" value="Genomic_DNA"/>
</dbReference>
<evidence type="ECO:0000256" key="2">
    <source>
        <dbReference type="ARBA" id="ARBA00004377"/>
    </source>
</evidence>
<dbReference type="OrthoDB" id="9815607at2"/>
<keyword evidence="6 12" id="KW-1003">Cell membrane</keyword>